<feature type="compositionally biased region" description="Basic residues" evidence="1">
    <location>
        <begin position="252"/>
        <end position="261"/>
    </location>
</feature>
<keyword evidence="5" id="KW-1185">Reference proteome</keyword>
<keyword evidence="2" id="KW-0812">Transmembrane</keyword>
<dbReference type="Pfam" id="PF07786">
    <property type="entry name" value="HGSNAT_cat"/>
    <property type="match status" value="1"/>
</dbReference>
<evidence type="ECO:0000259" key="3">
    <source>
        <dbReference type="Pfam" id="PF07786"/>
    </source>
</evidence>
<evidence type="ECO:0000313" key="5">
    <source>
        <dbReference type="Proteomes" id="UP000700334"/>
    </source>
</evidence>
<dbReference type="Proteomes" id="UP000700334">
    <property type="component" value="Unassembled WGS sequence"/>
</dbReference>
<feature type="region of interest" description="Disordered" evidence="1">
    <location>
        <begin position="220"/>
        <end position="261"/>
    </location>
</feature>
<feature type="transmembrane region" description="Helical" evidence="2">
    <location>
        <begin position="538"/>
        <end position="557"/>
    </location>
</feature>
<feature type="transmembrane region" description="Helical" evidence="2">
    <location>
        <begin position="466"/>
        <end position="485"/>
    </location>
</feature>
<feature type="compositionally biased region" description="Low complexity" evidence="1">
    <location>
        <begin position="128"/>
        <end position="146"/>
    </location>
</feature>
<comment type="caution">
    <text evidence="4">The sequence shown here is derived from an EMBL/GenBank/DDBJ whole genome shotgun (WGS) entry which is preliminary data.</text>
</comment>
<feature type="domain" description="Heparan-alpha-glucosaminide N-acetyltransferase catalytic" evidence="3">
    <location>
        <begin position="463"/>
        <end position="585"/>
    </location>
</feature>
<feature type="transmembrane region" description="Helical" evidence="2">
    <location>
        <begin position="727"/>
        <end position="745"/>
    </location>
</feature>
<evidence type="ECO:0000313" key="4">
    <source>
        <dbReference type="EMBL" id="KAG8512465.1"/>
    </source>
</evidence>
<accession>A0A8J6DLU1</accession>
<keyword evidence="2" id="KW-1133">Transmembrane helix</keyword>
<feature type="transmembrane region" description="Helical" evidence="2">
    <location>
        <begin position="697"/>
        <end position="720"/>
    </location>
</feature>
<dbReference type="PANTHER" id="PTHR31061">
    <property type="entry name" value="LD22376P"/>
    <property type="match status" value="1"/>
</dbReference>
<evidence type="ECO:0000256" key="1">
    <source>
        <dbReference type="SAM" id="MobiDB-lite"/>
    </source>
</evidence>
<feature type="transmembrane region" description="Helical" evidence="2">
    <location>
        <begin position="505"/>
        <end position="526"/>
    </location>
</feature>
<dbReference type="EMBL" id="JAGFMF010011796">
    <property type="protein sequence ID" value="KAG8512465.1"/>
    <property type="molecule type" value="Genomic_DNA"/>
</dbReference>
<feature type="non-terminal residue" evidence="4">
    <location>
        <position position="1"/>
    </location>
</feature>
<feature type="compositionally biased region" description="Basic and acidic residues" evidence="1">
    <location>
        <begin position="48"/>
        <end position="60"/>
    </location>
</feature>
<gene>
    <name evidence="4" type="ORF">J0S82_006998</name>
</gene>
<dbReference type="AlphaFoldDB" id="A0A8J6DLU1"/>
<protein>
    <submittedName>
        <fullName evidence="4">Heparan-alpha-glucosaminide N-acetyltransferase</fullName>
    </submittedName>
</protein>
<reference evidence="4" key="1">
    <citation type="journal article" date="2021" name="Evol. Appl.">
        <title>The genome of the Pyrenean desman and the effects of bottlenecks and inbreeding on the genomic landscape of an endangered species.</title>
        <authorList>
            <person name="Escoda L."/>
            <person name="Castresana J."/>
        </authorList>
    </citation>
    <scope>NUCLEOTIDE SEQUENCE</scope>
    <source>
        <strain evidence="4">IBE-C5619</strain>
    </source>
</reference>
<feature type="region of interest" description="Disordered" evidence="1">
    <location>
        <begin position="112"/>
        <end position="146"/>
    </location>
</feature>
<dbReference type="PANTHER" id="PTHR31061:SF37">
    <property type="entry name" value="HEPARAN-ALPHA-GLUCOSAMINIDE N-ACETYLTRANSFERASE"/>
    <property type="match status" value="1"/>
</dbReference>
<dbReference type="InterPro" id="IPR012429">
    <property type="entry name" value="HGSNAT_cat"/>
</dbReference>
<feature type="region of interest" description="Disordered" evidence="1">
    <location>
        <begin position="1"/>
        <end position="86"/>
    </location>
</feature>
<feature type="transmembrane region" description="Helical" evidence="2">
    <location>
        <begin position="389"/>
        <end position="412"/>
    </location>
</feature>
<dbReference type="GO" id="GO:0007041">
    <property type="term" value="P:lysosomal transport"/>
    <property type="evidence" value="ECO:0007669"/>
    <property type="project" value="TreeGrafter"/>
</dbReference>
<proteinExistence type="predicted"/>
<name>A0A8J6DLU1_GALPY</name>
<sequence length="811" mass="87363">QCGPAPQALPGGPTPPSAPAAVPRPARVTQAAAVTASDWEAMTGARPRAAEKRRSRERGRGGGAAAEAARGHTQRPGAAASSMNGARGAGPALAALLLATSVLSAALLAPGASPDQGAETAPARGECAPRPRTAAPSPAGACGRGAARPDLLRGLVPSPGAQRRPFPVADARLAGARSRLFPGTTVCTRGEVGSTRARGPRGASLGSIVELGVTGAVEGSTPSIQPHPPKLENTPGGAAEPAGREWDSRPLRWPRGRAARPPHHLDKKRLVELKMDQALLLIHNELPRTNLTVYWASERCYHCLLQVLVRVGQSFGSQSPRSTAAVAVSTQHGAILQLNDTLEEREVCRLQYKFGEFGNYSLLVKHIKNGANEITCDIVVNENPADSNLPVIIAFLIGLAVIIGISFLRFLLSLDDFNNWISKAIHSRETDRLINSELGSPSRAGALGGDIQPEAWRPPPAPRLRCVDTFRGIALILMVFVNYGGGKYWYFKHASWNGLTVADLVFPWFVFIMGTSIFLSLTSILQRGCSKIRLLGKIAWRSTLLFCIGIVIVNPNYCLGPLSWDKVRIPGVLQRLGVTYFVVAVLELLFAKPVPENCASERSCSFLRDLVSSWPQWLFILILEIIWLGVTFFLPVPGCPTGYLGPGGIGDWGKYPNCTGGAAGYLDRVLLGDDHLYQHPSSAVLYHTEVTYDPEGILGTINSIVMAFLGVQAGKILLYYKDGTKDILIRFSAWCCVLGLISAALTKVSENEGFIPVNKNLWSISYVTTLSSFAFFILLVLYPIVDVKGLWMGAPFFYPGKTKVKFQEFIM</sequence>
<feature type="compositionally biased region" description="Low complexity" evidence="1">
    <location>
        <begin position="19"/>
        <end position="37"/>
    </location>
</feature>
<feature type="transmembrane region" description="Helical" evidence="2">
    <location>
        <begin position="577"/>
        <end position="595"/>
    </location>
</feature>
<feature type="transmembrane region" description="Helical" evidence="2">
    <location>
        <begin position="765"/>
        <end position="785"/>
    </location>
</feature>
<dbReference type="OrthoDB" id="2149840at2759"/>
<dbReference type="GO" id="GO:0005765">
    <property type="term" value="C:lysosomal membrane"/>
    <property type="evidence" value="ECO:0007669"/>
    <property type="project" value="TreeGrafter"/>
</dbReference>
<organism evidence="4 5">
    <name type="scientific">Galemys pyrenaicus</name>
    <name type="common">Iberian desman</name>
    <name type="synonym">Pyrenean desman</name>
    <dbReference type="NCBI Taxonomy" id="202257"/>
    <lineage>
        <taxon>Eukaryota</taxon>
        <taxon>Metazoa</taxon>
        <taxon>Chordata</taxon>
        <taxon>Craniata</taxon>
        <taxon>Vertebrata</taxon>
        <taxon>Euteleostomi</taxon>
        <taxon>Mammalia</taxon>
        <taxon>Eutheria</taxon>
        <taxon>Laurasiatheria</taxon>
        <taxon>Eulipotyphla</taxon>
        <taxon>Talpidae</taxon>
        <taxon>Galemys</taxon>
    </lineage>
</organism>
<feature type="transmembrane region" description="Helical" evidence="2">
    <location>
        <begin position="616"/>
        <end position="636"/>
    </location>
</feature>
<evidence type="ECO:0000256" key="2">
    <source>
        <dbReference type="SAM" id="Phobius"/>
    </source>
</evidence>
<keyword evidence="2" id="KW-0472">Membrane</keyword>